<evidence type="ECO:0000313" key="1">
    <source>
        <dbReference type="EMBL" id="CAD7688653.1"/>
    </source>
</evidence>
<dbReference type="AlphaFoldDB" id="A0A811ZJ27"/>
<protein>
    <submittedName>
        <fullName evidence="1">(raccoon dog) hypothetical protein</fullName>
    </submittedName>
</protein>
<sequence>MISQAVKIKVILSRMFVVNQTRNLGQEMLAENTWQDQHPHLSGGIANYCGNNSHASNIVMGHKSNLAAGMCVPKSLLYVLPWKNNENASN</sequence>
<reference evidence="1" key="1">
    <citation type="submission" date="2020-12" db="EMBL/GenBank/DDBJ databases">
        <authorList>
            <consortium name="Molecular Ecology Group"/>
        </authorList>
    </citation>
    <scope>NUCLEOTIDE SEQUENCE</scope>
    <source>
        <strain evidence="1">TBG_1078</strain>
    </source>
</reference>
<dbReference type="EMBL" id="CAJHUB010000768">
    <property type="protein sequence ID" value="CAD7688653.1"/>
    <property type="molecule type" value="Genomic_DNA"/>
</dbReference>
<evidence type="ECO:0000313" key="2">
    <source>
        <dbReference type="Proteomes" id="UP000645828"/>
    </source>
</evidence>
<comment type="caution">
    <text evidence="1">The sequence shown here is derived from an EMBL/GenBank/DDBJ whole genome shotgun (WGS) entry which is preliminary data.</text>
</comment>
<accession>A0A811ZJ27</accession>
<dbReference type="Proteomes" id="UP000645828">
    <property type="component" value="Unassembled WGS sequence"/>
</dbReference>
<proteinExistence type="predicted"/>
<organism evidence="1 2">
    <name type="scientific">Nyctereutes procyonoides</name>
    <name type="common">Raccoon dog</name>
    <name type="synonym">Canis procyonoides</name>
    <dbReference type="NCBI Taxonomy" id="34880"/>
    <lineage>
        <taxon>Eukaryota</taxon>
        <taxon>Metazoa</taxon>
        <taxon>Chordata</taxon>
        <taxon>Craniata</taxon>
        <taxon>Vertebrata</taxon>
        <taxon>Euteleostomi</taxon>
        <taxon>Mammalia</taxon>
        <taxon>Eutheria</taxon>
        <taxon>Laurasiatheria</taxon>
        <taxon>Carnivora</taxon>
        <taxon>Caniformia</taxon>
        <taxon>Canidae</taxon>
        <taxon>Nyctereutes</taxon>
    </lineage>
</organism>
<gene>
    <name evidence="1" type="ORF">NYPRO_LOCUS21446</name>
</gene>
<name>A0A811ZJ27_NYCPR</name>
<keyword evidence="2" id="KW-1185">Reference proteome</keyword>